<name>A0AAN9FCY9_CROPI</name>
<reference evidence="2 3" key="1">
    <citation type="submission" date="2024-01" db="EMBL/GenBank/DDBJ databases">
        <title>The genomes of 5 underutilized Papilionoideae crops provide insights into root nodulation and disease resistanc.</title>
        <authorList>
            <person name="Yuan L."/>
        </authorList>
    </citation>
    <scope>NUCLEOTIDE SEQUENCE [LARGE SCALE GENOMIC DNA]</scope>
    <source>
        <strain evidence="2">ZHUSHIDOU_FW_LH</strain>
        <tissue evidence="2">Leaf</tissue>
    </source>
</reference>
<dbReference type="PANTHER" id="PTHR34542:SF6">
    <property type="entry name" value="50S RIBOSOMAL-LIKE PROTEIN"/>
    <property type="match status" value="1"/>
</dbReference>
<keyword evidence="3" id="KW-1185">Reference proteome</keyword>
<feature type="compositionally biased region" description="Low complexity" evidence="1">
    <location>
        <begin position="85"/>
        <end position="95"/>
    </location>
</feature>
<evidence type="ECO:0000313" key="3">
    <source>
        <dbReference type="Proteomes" id="UP001372338"/>
    </source>
</evidence>
<dbReference type="EMBL" id="JAYWIO010000003">
    <property type="protein sequence ID" value="KAK7272946.1"/>
    <property type="molecule type" value="Genomic_DNA"/>
</dbReference>
<accession>A0AAN9FCY9</accession>
<evidence type="ECO:0000313" key="2">
    <source>
        <dbReference type="EMBL" id="KAK7272946.1"/>
    </source>
</evidence>
<evidence type="ECO:0000256" key="1">
    <source>
        <dbReference type="SAM" id="MobiDB-lite"/>
    </source>
</evidence>
<organism evidence="2 3">
    <name type="scientific">Crotalaria pallida</name>
    <name type="common">Smooth rattlebox</name>
    <name type="synonym">Crotalaria striata</name>
    <dbReference type="NCBI Taxonomy" id="3830"/>
    <lineage>
        <taxon>Eukaryota</taxon>
        <taxon>Viridiplantae</taxon>
        <taxon>Streptophyta</taxon>
        <taxon>Embryophyta</taxon>
        <taxon>Tracheophyta</taxon>
        <taxon>Spermatophyta</taxon>
        <taxon>Magnoliopsida</taxon>
        <taxon>eudicotyledons</taxon>
        <taxon>Gunneridae</taxon>
        <taxon>Pentapetalae</taxon>
        <taxon>rosids</taxon>
        <taxon>fabids</taxon>
        <taxon>Fabales</taxon>
        <taxon>Fabaceae</taxon>
        <taxon>Papilionoideae</taxon>
        <taxon>50 kb inversion clade</taxon>
        <taxon>genistoids sensu lato</taxon>
        <taxon>core genistoids</taxon>
        <taxon>Crotalarieae</taxon>
        <taxon>Crotalaria</taxon>
    </lineage>
</organism>
<dbReference type="Proteomes" id="UP001372338">
    <property type="component" value="Unassembled WGS sequence"/>
</dbReference>
<dbReference type="PANTHER" id="PTHR34542">
    <property type="entry name" value="OS08G0359900 PROTEIN"/>
    <property type="match status" value="1"/>
</dbReference>
<proteinExistence type="predicted"/>
<comment type="caution">
    <text evidence="2">The sequence shown here is derived from an EMBL/GenBank/DDBJ whole genome shotgun (WGS) entry which is preliminary data.</text>
</comment>
<sequence length="151" mass="17255">MPNLHKFKFLATQCAVAGSPTRSPTTSPVIHLRRRKTLRMFLARRCSHDPPAQIPQNDAVRVQRHKLRDLFVSSPSPPQDDENNDGNGNNNNNNNSFQREQEEQGVLLPRFRSGSPLRRGGGASLRPVSSAFRYRLIRRAWRPMLLTIPEY</sequence>
<gene>
    <name evidence="2" type="ORF">RIF29_13991</name>
</gene>
<protein>
    <submittedName>
        <fullName evidence="2">Uncharacterized protein</fullName>
    </submittedName>
</protein>
<feature type="region of interest" description="Disordered" evidence="1">
    <location>
        <begin position="67"/>
        <end position="104"/>
    </location>
</feature>
<dbReference type="AlphaFoldDB" id="A0AAN9FCY9"/>